<keyword evidence="3" id="KW-1185">Reference proteome</keyword>
<evidence type="ECO:0000256" key="1">
    <source>
        <dbReference type="SAM" id="MobiDB-lite"/>
    </source>
</evidence>
<feature type="compositionally biased region" description="Basic and acidic residues" evidence="1">
    <location>
        <begin position="30"/>
        <end position="56"/>
    </location>
</feature>
<feature type="compositionally biased region" description="Low complexity" evidence="1">
    <location>
        <begin position="95"/>
        <end position="107"/>
    </location>
</feature>
<name>A0ABW7WW14_9NOCA</name>
<sequence length="107" mass="10946">MGEKNQEPQSARGEPGSRDTGSEAVAGGPADRKPGHIGHEEQTSADEVRTDREKGFTTEAPTDTEAAVPPYEGRKETANPPGETATGEVGGAETGGATTPTPTEDQG</sequence>
<dbReference type="Proteomes" id="UP001611415">
    <property type="component" value="Unassembled WGS sequence"/>
</dbReference>
<dbReference type="EMBL" id="JBIRYO010000003">
    <property type="protein sequence ID" value="MFI2473042.1"/>
    <property type="molecule type" value="Genomic_DNA"/>
</dbReference>
<accession>A0ABW7WW14</accession>
<dbReference type="RefSeq" id="WP_357408530.1">
    <property type="nucleotide sequence ID" value="NZ_JBEYCD010000012.1"/>
</dbReference>
<proteinExistence type="predicted"/>
<gene>
    <name evidence="2" type="ORF">ACH49W_06650</name>
</gene>
<reference evidence="2 3" key="1">
    <citation type="submission" date="2024-10" db="EMBL/GenBank/DDBJ databases">
        <title>The Natural Products Discovery Center: Release of the First 8490 Sequenced Strains for Exploring Actinobacteria Biosynthetic Diversity.</title>
        <authorList>
            <person name="Kalkreuter E."/>
            <person name="Kautsar S.A."/>
            <person name="Yang D."/>
            <person name="Bader C.D."/>
            <person name="Teijaro C.N."/>
            <person name="Fluegel L."/>
            <person name="Davis C.M."/>
            <person name="Simpson J.R."/>
            <person name="Lauterbach L."/>
            <person name="Steele A.D."/>
            <person name="Gui C."/>
            <person name="Meng S."/>
            <person name="Li G."/>
            <person name="Viehrig K."/>
            <person name="Ye F."/>
            <person name="Su P."/>
            <person name="Kiefer A.F."/>
            <person name="Nichols A."/>
            <person name="Cepeda A.J."/>
            <person name="Yan W."/>
            <person name="Fan B."/>
            <person name="Jiang Y."/>
            <person name="Adhikari A."/>
            <person name="Zheng C.-J."/>
            <person name="Schuster L."/>
            <person name="Cowan T.M."/>
            <person name="Smanski M.J."/>
            <person name="Chevrette M.G."/>
            <person name="De Carvalho L.P.S."/>
            <person name="Shen B."/>
        </authorList>
    </citation>
    <scope>NUCLEOTIDE SEQUENCE [LARGE SCALE GENOMIC DNA]</scope>
    <source>
        <strain evidence="2 3">NPDC019275</strain>
    </source>
</reference>
<evidence type="ECO:0000313" key="3">
    <source>
        <dbReference type="Proteomes" id="UP001611415"/>
    </source>
</evidence>
<evidence type="ECO:0000313" key="2">
    <source>
        <dbReference type="EMBL" id="MFI2473042.1"/>
    </source>
</evidence>
<organism evidence="2 3">
    <name type="scientific">Nocardia xishanensis</name>
    <dbReference type="NCBI Taxonomy" id="238964"/>
    <lineage>
        <taxon>Bacteria</taxon>
        <taxon>Bacillati</taxon>
        <taxon>Actinomycetota</taxon>
        <taxon>Actinomycetes</taxon>
        <taxon>Mycobacteriales</taxon>
        <taxon>Nocardiaceae</taxon>
        <taxon>Nocardia</taxon>
    </lineage>
</organism>
<protein>
    <submittedName>
        <fullName evidence="2">Uncharacterized protein</fullName>
    </submittedName>
</protein>
<comment type="caution">
    <text evidence="2">The sequence shown here is derived from an EMBL/GenBank/DDBJ whole genome shotgun (WGS) entry which is preliminary data.</text>
</comment>
<feature type="region of interest" description="Disordered" evidence="1">
    <location>
        <begin position="1"/>
        <end position="107"/>
    </location>
</feature>